<dbReference type="AlphaFoldDB" id="A0A975U4L1"/>
<evidence type="ECO:0000259" key="5">
    <source>
        <dbReference type="PROSITE" id="PS51352"/>
    </source>
</evidence>
<dbReference type="InterPro" id="IPR017937">
    <property type="entry name" value="Thioredoxin_CS"/>
</dbReference>
<dbReference type="KEGG" id="elio:KO353_10395"/>
<dbReference type="PROSITE" id="PS00194">
    <property type="entry name" value="THIOREDOXIN_1"/>
    <property type="match status" value="1"/>
</dbReference>
<dbReference type="PANTHER" id="PTHR42852:SF6">
    <property type="entry name" value="THIOL:DISULFIDE INTERCHANGE PROTEIN DSBE"/>
    <property type="match status" value="1"/>
</dbReference>
<dbReference type="GO" id="GO:0015036">
    <property type="term" value="F:disulfide oxidoreductase activity"/>
    <property type="evidence" value="ECO:0007669"/>
    <property type="project" value="UniProtKB-ARBA"/>
</dbReference>
<dbReference type="Proteomes" id="UP000694001">
    <property type="component" value="Chromosome"/>
</dbReference>
<name>A0A975U4L1_9PROT</name>
<dbReference type="Pfam" id="PF08534">
    <property type="entry name" value="Redoxin"/>
    <property type="match status" value="1"/>
</dbReference>
<evidence type="ECO:0000256" key="2">
    <source>
        <dbReference type="ARBA" id="ARBA00022748"/>
    </source>
</evidence>
<dbReference type="GO" id="GO:0017004">
    <property type="term" value="P:cytochrome complex assembly"/>
    <property type="evidence" value="ECO:0007669"/>
    <property type="project" value="UniProtKB-KW"/>
</dbReference>
<dbReference type="InterPro" id="IPR050553">
    <property type="entry name" value="Thioredoxin_ResA/DsbE_sf"/>
</dbReference>
<dbReference type="InterPro" id="IPR013766">
    <property type="entry name" value="Thioredoxin_domain"/>
</dbReference>
<keyword evidence="7" id="KW-1185">Reference proteome</keyword>
<protein>
    <submittedName>
        <fullName evidence="6">TlpA family protein disulfide reductase</fullName>
    </submittedName>
</protein>
<keyword evidence="4" id="KW-0676">Redox-active center</keyword>
<feature type="domain" description="Thioredoxin" evidence="5">
    <location>
        <begin position="35"/>
        <end position="177"/>
    </location>
</feature>
<evidence type="ECO:0000313" key="6">
    <source>
        <dbReference type="EMBL" id="QXM26297.1"/>
    </source>
</evidence>
<keyword evidence="3" id="KW-1015">Disulfide bond</keyword>
<evidence type="ECO:0000256" key="1">
    <source>
        <dbReference type="ARBA" id="ARBA00004196"/>
    </source>
</evidence>
<keyword evidence="2" id="KW-0201">Cytochrome c-type biogenesis</keyword>
<accession>A0A975U4L1</accession>
<proteinExistence type="predicted"/>
<evidence type="ECO:0000256" key="3">
    <source>
        <dbReference type="ARBA" id="ARBA00023157"/>
    </source>
</evidence>
<dbReference type="EMBL" id="CP076448">
    <property type="protein sequence ID" value="QXM26297.1"/>
    <property type="molecule type" value="Genomic_DNA"/>
</dbReference>
<dbReference type="GO" id="GO:0030313">
    <property type="term" value="C:cell envelope"/>
    <property type="evidence" value="ECO:0007669"/>
    <property type="project" value="UniProtKB-SubCell"/>
</dbReference>
<organism evidence="6 7">
    <name type="scientific">Elioraea tepida</name>
    <dbReference type="NCBI Taxonomy" id="2843330"/>
    <lineage>
        <taxon>Bacteria</taxon>
        <taxon>Pseudomonadati</taxon>
        <taxon>Pseudomonadota</taxon>
        <taxon>Alphaproteobacteria</taxon>
        <taxon>Acetobacterales</taxon>
        <taxon>Elioraeaceae</taxon>
        <taxon>Elioraea</taxon>
    </lineage>
</organism>
<evidence type="ECO:0000313" key="7">
    <source>
        <dbReference type="Proteomes" id="UP000694001"/>
    </source>
</evidence>
<gene>
    <name evidence="6" type="ORF">KO353_10395</name>
</gene>
<dbReference type="InterPro" id="IPR013740">
    <property type="entry name" value="Redoxin"/>
</dbReference>
<comment type="subcellular location">
    <subcellularLocation>
        <location evidence="1">Cell envelope</location>
    </subcellularLocation>
</comment>
<sequence>MVAGRRALLAGAVTSAMSTLSGQGRAARPGVPELFEPPRPLPEFVFTDAAGRAHGVADFRGQVLVINLWATWCPPCVAEMPRLDRLQAMLAGIGVRVLALSQDRGGAPVVARFYEQTGVKQLGIWLDPRGAAARTLGARGLPTTLVVTRDGREAMRLVGEAEWDAPGMVRLIRAIAEAPYPEPAQPS</sequence>
<dbReference type="PANTHER" id="PTHR42852">
    <property type="entry name" value="THIOL:DISULFIDE INTERCHANGE PROTEIN DSBE"/>
    <property type="match status" value="1"/>
</dbReference>
<dbReference type="CDD" id="cd02966">
    <property type="entry name" value="TlpA_like_family"/>
    <property type="match status" value="1"/>
</dbReference>
<dbReference type="PROSITE" id="PS51352">
    <property type="entry name" value="THIOREDOXIN_2"/>
    <property type="match status" value="1"/>
</dbReference>
<evidence type="ECO:0000256" key="4">
    <source>
        <dbReference type="ARBA" id="ARBA00023284"/>
    </source>
</evidence>
<reference evidence="6" key="1">
    <citation type="submission" date="2021-06" db="EMBL/GenBank/DDBJ databases">
        <title>Elioraea tepida, sp. nov., a moderately thermophilic aerobic anoxygenic phototrophic bacterium isolated from an alkaline siliceous hot spring mat community in Yellowstone National Park, WY, USA.</title>
        <authorList>
            <person name="Saini M.K."/>
            <person name="Yoshida S."/>
            <person name="Sebastian A."/>
            <person name="Hirose S."/>
            <person name="Hara E."/>
            <person name="Tamaki H."/>
            <person name="Soulier N.T."/>
            <person name="Albert I."/>
            <person name="Hanada S."/>
            <person name="Bryant D.A."/>
            <person name="Tank M."/>
        </authorList>
    </citation>
    <scope>NUCLEOTIDE SEQUENCE</scope>
    <source>
        <strain evidence="6">MS-P2</strain>
    </source>
</reference>